<organism evidence="4 5">
    <name type="scientific">Aphanomyces euteiches</name>
    <dbReference type="NCBI Taxonomy" id="100861"/>
    <lineage>
        <taxon>Eukaryota</taxon>
        <taxon>Sar</taxon>
        <taxon>Stramenopiles</taxon>
        <taxon>Oomycota</taxon>
        <taxon>Saprolegniomycetes</taxon>
        <taxon>Saprolegniales</taxon>
        <taxon>Verrucalvaceae</taxon>
        <taxon>Aphanomyces</taxon>
    </lineage>
</organism>
<reference evidence="4 5" key="1">
    <citation type="submission" date="2019-07" db="EMBL/GenBank/DDBJ databases">
        <title>Genomics analysis of Aphanomyces spp. identifies a new class of oomycete effector associated with host adaptation.</title>
        <authorList>
            <person name="Gaulin E."/>
        </authorList>
    </citation>
    <scope>NUCLEOTIDE SEQUENCE [LARGE SCALE GENOMIC DNA]</scope>
    <source>
        <strain evidence="4 5">ATCC 201684</strain>
    </source>
</reference>
<dbReference type="AlphaFoldDB" id="A0A6G0XL23"/>
<dbReference type="Pfam" id="PF04912">
    <property type="entry name" value="Dynamitin"/>
    <property type="match status" value="1"/>
</dbReference>
<comment type="subcellular location">
    <subcellularLocation>
        <location evidence="1">Cytoplasm</location>
    </subcellularLocation>
</comment>
<protein>
    <recommendedName>
        <fullName evidence="6">Dynactin domain-containing protein</fullName>
    </recommendedName>
</protein>
<evidence type="ECO:0000256" key="2">
    <source>
        <dbReference type="ARBA" id="ARBA00022490"/>
    </source>
</evidence>
<evidence type="ECO:0000256" key="1">
    <source>
        <dbReference type="ARBA" id="ARBA00004496"/>
    </source>
</evidence>
<keyword evidence="3" id="KW-0175">Coiled coil</keyword>
<evidence type="ECO:0000313" key="4">
    <source>
        <dbReference type="EMBL" id="KAF0741053.1"/>
    </source>
</evidence>
<gene>
    <name evidence="4" type="ORF">Ae201684_003625</name>
</gene>
<dbReference type="InterPro" id="IPR028133">
    <property type="entry name" value="Dynamitin"/>
</dbReference>
<feature type="coiled-coil region" evidence="3">
    <location>
        <begin position="308"/>
        <end position="367"/>
    </location>
</feature>
<name>A0A6G0XL23_9STRA</name>
<comment type="caution">
    <text evidence="4">The sequence shown here is derived from an EMBL/GenBank/DDBJ whole genome shotgun (WGS) entry which is preliminary data.</text>
</comment>
<dbReference type="GO" id="GO:0005737">
    <property type="term" value="C:cytoplasm"/>
    <property type="evidence" value="ECO:0007669"/>
    <property type="project" value="UniProtKB-SubCell"/>
</dbReference>
<dbReference type="Proteomes" id="UP000481153">
    <property type="component" value="Unassembled WGS sequence"/>
</dbReference>
<keyword evidence="5" id="KW-1185">Reference proteome</keyword>
<accession>A0A6G0XL23</accession>
<keyword evidence="2" id="KW-0963">Cytoplasm</keyword>
<sequence length="374" mass="41677">MEARRILEETEVYETPEVEVYPNKPSGHLYAHMDDVSMKSELNEIDRAPLRPADAFHAFLGTSAKIPDQQELQVVPRGDLETPTMRYHRLQQELGELERDLELLENLSKDSTDPPTYRTMLLGLKSLQANLSQLQLDPVGATHAEPHIQAQRQLSAKLWKDIETFRQGAGKDSAGDKTPGLVYEVFAVQEEDKSATLKLAAVEQRVALLERLVGSSFETTSLIHSLQDLETRMSLLNPSQVEALSHRVAGLLNNFSSIAKLQDVNPAIQQSILTAKESSQLTAMYDQLQTVSTTAAAIPVLVDKLNSLKSLHDDAATFRDRLETLERNTNNLSAILDTDTALLANMEANLAKNLAVFQSNMEQLDQRMQKLLNP</sequence>
<dbReference type="GO" id="GO:0007017">
    <property type="term" value="P:microtubule-based process"/>
    <property type="evidence" value="ECO:0007669"/>
    <property type="project" value="InterPro"/>
</dbReference>
<dbReference type="GO" id="GO:0005869">
    <property type="term" value="C:dynactin complex"/>
    <property type="evidence" value="ECO:0007669"/>
    <property type="project" value="InterPro"/>
</dbReference>
<dbReference type="VEuPathDB" id="FungiDB:AeMF1_005653"/>
<evidence type="ECO:0000313" key="5">
    <source>
        <dbReference type="Proteomes" id="UP000481153"/>
    </source>
</evidence>
<evidence type="ECO:0000256" key="3">
    <source>
        <dbReference type="SAM" id="Coils"/>
    </source>
</evidence>
<dbReference type="EMBL" id="VJMJ01000041">
    <property type="protein sequence ID" value="KAF0741053.1"/>
    <property type="molecule type" value="Genomic_DNA"/>
</dbReference>
<evidence type="ECO:0008006" key="6">
    <source>
        <dbReference type="Google" id="ProtNLM"/>
    </source>
</evidence>
<dbReference type="PANTHER" id="PTHR15346">
    <property type="entry name" value="DYNACTIN SUBUNIT"/>
    <property type="match status" value="1"/>
</dbReference>
<proteinExistence type="predicted"/>